<proteinExistence type="predicted"/>
<reference evidence="2 3" key="1">
    <citation type="submission" date="2020-09" db="EMBL/GenBank/DDBJ databases">
        <title>De no assembly of potato wild relative species, Solanum commersonii.</title>
        <authorList>
            <person name="Cho K."/>
        </authorList>
    </citation>
    <scope>NUCLEOTIDE SEQUENCE [LARGE SCALE GENOMIC DNA]</scope>
    <source>
        <strain evidence="2">LZ3.2</strain>
        <tissue evidence="2">Leaf</tissue>
    </source>
</reference>
<keyword evidence="3" id="KW-1185">Reference proteome</keyword>
<dbReference type="Proteomes" id="UP000824120">
    <property type="component" value="Chromosome 4"/>
</dbReference>
<accession>A0A9J5ZE54</accession>
<evidence type="ECO:0000313" key="3">
    <source>
        <dbReference type="Proteomes" id="UP000824120"/>
    </source>
</evidence>
<feature type="region of interest" description="Disordered" evidence="1">
    <location>
        <begin position="1"/>
        <end position="30"/>
    </location>
</feature>
<protein>
    <submittedName>
        <fullName evidence="2">Uncharacterized protein</fullName>
    </submittedName>
</protein>
<feature type="compositionally biased region" description="Basic and acidic residues" evidence="1">
    <location>
        <begin position="1"/>
        <end position="14"/>
    </location>
</feature>
<dbReference type="EMBL" id="JACXVP010000004">
    <property type="protein sequence ID" value="KAG5609796.1"/>
    <property type="molecule type" value="Genomic_DNA"/>
</dbReference>
<gene>
    <name evidence="2" type="ORF">H5410_021077</name>
</gene>
<organism evidence="2 3">
    <name type="scientific">Solanum commersonii</name>
    <name type="common">Commerson's wild potato</name>
    <name type="synonym">Commerson's nightshade</name>
    <dbReference type="NCBI Taxonomy" id="4109"/>
    <lineage>
        <taxon>Eukaryota</taxon>
        <taxon>Viridiplantae</taxon>
        <taxon>Streptophyta</taxon>
        <taxon>Embryophyta</taxon>
        <taxon>Tracheophyta</taxon>
        <taxon>Spermatophyta</taxon>
        <taxon>Magnoliopsida</taxon>
        <taxon>eudicotyledons</taxon>
        <taxon>Gunneridae</taxon>
        <taxon>Pentapetalae</taxon>
        <taxon>asterids</taxon>
        <taxon>lamiids</taxon>
        <taxon>Solanales</taxon>
        <taxon>Solanaceae</taxon>
        <taxon>Solanoideae</taxon>
        <taxon>Solaneae</taxon>
        <taxon>Solanum</taxon>
    </lineage>
</organism>
<comment type="caution">
    <text evidence="2">The sequence shown here is derived from an EMBL/GenBank/DDBJ whole genome shotgun (WGS) entry which is preliminary data.</text>
</comment>
<evidence type="ECO:0000313" key="2">
    <source>
        <dbReference type="EMBL" id="KAG5609796.1"/>
    </source>
</evidence>
<dbReference type="AlphaFoldDB" id="A0A9J5ZE54"/>
<name>A0A9J5ZE54_SOLCO</name>
<sequence length="71" mass="8135">MRSETSDDVAKDIQEAQPTQSEKPTSEDTLKKVEDFLRELKKNDNLRGSKPVNELKKGAYTRLELLDTRAQ</sequence>
<evidence type="ECO:0000256" key="1">
    <source>
        <dbReference type="SAM" id="MobiDB-lite"/>
    </source>
</evidence>